<protein>
    <submittedName>
        <fullName evidence="6">B-lymphocyte antigen CD19</fullName>
    </submittedName>
</protein>
<dbReference type="InterPro" id="IPR007110">
    <property type="entry name" value="Ig-like_dom"/>
</dbReference>
<dbReference type="GO" id="GO:0009897">
    <property type="term" value="C:external side of plasma membrane"/>
    <property type="evidence" value="ECO:0007669"/>
    <property type="project" value="TreeGrafter"/>
</dbReference>
<feature type="chain" id="PRO_5010200721" evidence="3">
    <location>
        <begin position="21"/>
        <end position="560"/>
    </location>
</feature>
<feature type="domain" description="Ig-like" evidence="4">
    <location>
        <begin position="20"/>
        <end position="114"/>
    </location>
</feature>
<dbReference type="PANTHER" id="PTHR16674">
    <property type="entry name" value="B-LYMPHOCYTE ANTIGEN CD19"/>
    <property type="match status" value="1"/>
</dbReference>
<feature type="compositionally biased region" description="Acidic residues" evidence="1">
    <location>
        <begin position="399"/>
        <end position="419"/>
    </location>
</feature>
<dbReference type="FunCoup" id="A0A1S3EUQ8">
    <property type="interactions" value="417"/>
</dbReference>
<dbReference type="OrthoDB" id="9449216at2759"/>
<feature type="region of interest" description="Disordered" evidence="1">
    <location>
        <begin position="372"/>
        <end position="494"/>
    </location>
</feature>
<dbReference type="PROSITE" id="PS50835">
    <property type="entry name" value="IG_LIKE"/>
    <property type="match status" value="2"/>
</dbReference>
<dbReference type="GO" id="GO:0050864">
    <property type="term" value="P:regulation of B cell activation"/>
    <property type="evidence" value="ECO:0007669"/>
    <property type="project" value="InterPro"/>
</dbReference>
<evidence type="ECO:0000256" key="2">
    <source>
        <dbReference type="SAM" id="Phobius"/>
    </source>
</evidence>
<evidence type="ECO:0000256" key="1">
    <source>
        <dbReference type="SAM" id="MobiDB-lite"/>
    </source>
</evidence>
<dbReference type="GO" id="GO:0002322">
    <property type="term" value="P:B cell proliferation involved in immune response"/>
    <property type="evidence" value="ECO:0007669"/>
    <property type="project" value="InterPro"/>
</dbReference>
<dbReference type="InterPro" id="IPR003599">
    <property type="entry name" value="Ig_sub"/>
</dbReference>
<feature type="region of interest" description="Disordered" evidence="1">
    <location>
        <begin position="329"/>
        <end position="355"/>
    </location>
</feature>
<dbReference type="SUPFAM" id="SSF48726">
    <property type="entry name" value="Immunoglobulin"/>
    <property type="match status" value="2"/>
</dbReference>
<sequence>MPRPLLLSFLLLLTLSGIRPQKPVLVEVEEGDDAVLPCFQSPPDTHFEQLAWYRGNESIPFLELSLRLPGLGIWVGPASTLLHIFNISEKMGGFYLCKSGPPSQDSWQPGWTVSVNGSGELFRWNASDFGDLGCGLENRSSGDPRLSSDQPISSLLYVWAEDHAKIWRTEPVCDPPRGTRNQSFNRDFTVAPGSTLLLSCGVPPAPVARAPVSWTYVRPEKSNIPLLNLSLGEHPPTRDLWLRGPHLVLPQVTAKDAGTYYCLCGSLTKQMHLKVTAQPVWRWMLKSGGWIVPVVTLVYLFMCLSSLVAFLHLQRVLIQRRKIKRMTDPTRRFYKVTPPPGNGTQNQYGNVLSLPTLGSGPGRVQRWAASLGGVTGSYGNPSSDTQEAGTRESRNLPEAELEEEEGEAYEEPDSEEAYENDSNLGGQDQISQDGSGYENPEEEPLGPEDEDSFSNVDSYENADEELVQPVTRTANLLSPHGSAWNPSRDATSLGSQSYEDMRGILYAAPQLRLLRPGPNHEEDADSYENMDNPTGPEPAWGGGGHMGAWSNRFIPDSEIW</sequence>
<accession>A0A1S3EUQ8</accession>
<proteinExistence type="predicted"/>
<dbReference type="PANTHER" id="PTHR16674:SF2">
    <property type="entry name" value="B-LYMPHOCYTE ANTIGEN CD19"/>
    <property type="match status" value="1"/>
</dbReference>
<keyword evidence="2" id="KW-0472">Membrane</keyword>
<evidence type="ECO:0000259" key="4">
    <source>
        <dbReference type="PROSITE" id="PS50835"/>
    </source>
</evidence>
<dbReference type="Gene3D" id="2.60.40.10">
    <property type="entry name" value="Immunoglobulins"/>
    <property type="match status" value="1"/>
</dbReference>
<feature type="compositionally biased region" description="Polar residues" evidence="1">
    <location>
        <begin position="377"/>
        <end position="388"/>
    </location>
</feature>
<feature type="signal peptide" evidence="3">
    <location>
        <begin position="1"/>
        <end position="20"/>
    </location>
</feature>
<evidence type="ECO:0000313" key="5">
    <source>
        <dbReference type="Proteomes" id="UP000081671"/>
    </source>
</evidence>
<dbReference type="GeneID" id="105982185"/>
<dbReference type="AlphaFoldDB" id="A0A1S3EUQ8"/>
<feature type="compositionally biased region" description="Low complexity" evidence="1">
    <location>
        <begin position="425"/>
        <end position="438"/>
    </location>
</feature>
<dbReference type="SMART" id="SM00409">
    <property type="entry name" value="IG"/>
    <property type="match status" value="2"/>
</dbReference>
<reference evidence="6" key="1">
    <citation type="submission" date="2025-08" db="UniProtKB">
        <authorList>
            <consortium name="RefSeq"/>
        </authorList>
    </citation>
    <scope>IDENTIFICATION</scope>
    <source>
        <tissue evidence="6">Kidney</tissue>
    </source>
</reference>
<dbReference type="KEGG" id="dord:105982185"/>
<organism evidence="5 6">
    <name type="scientific">Dipodomys ordii</name>
    <name type="common">Ord's kangaroo rat</name>
    <dbReference type="NCBI Taxonomy" id="10020"/>
    <lineage>
        <taxon>Eukaryota</taxon>
        <taxon>Metazoa</taxon>
        <taxon>Chordata</taxon>
        <taxon>Craniata</taxon>
        <taxon>Vertebrata</taxon>
        <taxon>Euteleostomi</taxon>
        <taxon>Mammalia</taxon>
        <taxon>Eutheria</taxon>
        <taxon>Euarchontoglires</taxon>
        <taxon>Glires</taxon>
        <taxon>Rodentia</taxon>
        <taxon>Castorimorpha</taxon>
        <taxon>Heteromyidae</taxon>
        <taxon>Dipodomyinae</taxon>
        <taxon>Dipodomys</taxon>
    </lineage>
</organism>
<dbReference type="InterPro" id="IPR036179">
    <property type="entry name" value="Ig-like_dom_sf"/>
</dbReference>
<dbReference type="InterPro" id="IPR042341">
    <property type="entry name" value="CD19"/>
</dbReference>
<keyword evidence="5" id="KW-1185">Reference proteome</keyword>
<feature type="domain" description="Ig-like" evidence="4">
    <location>
        <begin position="176"/>
        <end position="262"/>
    </location>
</feature>
<feature type="region of interest" description="Disordered" evidence="1">
    <location>
        <begin position="512"/>
        <end position="546"/>
    </location>
</feature>
<dbReference type="RefSeq" id="XP_012867157.1">
    <property type="nucleotide sequence ID" value="XM_013011703.1"/>
</dbReference>
<dbReference type="GO" id="GO:0050853">
    <property type="term" value="P:B cell receptor signaling pathway"/>
    <property type="evidence" value="ECO:0007669"/>
    <property type="project" value="TreeGrafter"/>
</dbReference>
<dbReference type="CTD" id="930"/>
<gene>
    <name evidence="6" type="primary">Cd19</name>
</gene>
<feature type="transmembrane region" description="Helical" evidence="2">
    <location>
        <begin position="290"/>
        <end position="313"/>
    </location>
</feature>
<keyword evidence="2" id="KW-1133">Transmembrane helix</keyword>
<feature type="compositionally biased region" description="Polar residues" evidence="1">
    <location>
        <begin position="484"/>
        <end position="494"/>
    </location>
</feature>
<dbReference type="STRING" id="10020.ENSDORP00000010940"/>
<dbReference type="Proteomes" id="UP000081671">
    <property type="component" value="Unplaced"/>
</dbReference>
<evidence type="ECO:0000256" key="3">
    <source>
        <dbReference type="SAM" id="SignalP"/>
    </source>
</evidence>
<feature type="compositionally biased region" description="Acidic residues" evidence="1">
    <location>
        <begin position="439"/>
        <end position="452"/>
    </location>
</feature>
<keyword evidence="2" id="KW-0812">Transmembrane</keyword>
<evidence type="ECO:0000313" key="6">
    <source>
        <dbReference type="RefSeq" id="XP_012867157.1"/>
    </source>
</evidence>
<keyword evidence="3" id="KW-0732">Signal</keyword>
<dbReference type="InParanoid" id="A0A1S3EUQ8"/>
<name>A0A1S3EUQ8_DIPOR</name>
<dbReference type="CDD" id="cd23999">
    <property type="entry name" value="CD19_protodomain_1_2"/>
    <property type="match status" value="1"/>
</dbReference>
<dbReference type="InterPro" id="IPR013783">
    <property type="entry name" value="Ig-like_fold"/>
</dbReference>